<evidence type="ECO:0000256" key="1">
    <source>
        <dbReference type="ARBA" id="ARBA00002397"/>
    </source>
</evidence>
<dbReference type="Pfam" id="PF05130">
    <property type="entry name" value="FlgN"/>
    <property type="match status" value="1"/>
</dbReference>
<keyword evidence="3" id="KW-1005">Bacterial flagellum biogenesis</keyword>
<dbReference type="RefSeq" id="WP_275706127.1">
    <property type="nucleotide sequence ID" value="NZ_JANCMW010000005.1"/>
</dbReference>
<evidence type="ECO:0000313" key="5">
    <source>
        <dbReference type="Proteomes" id="UP001143391"/>
    </source>
</evidence>
<keyword evidence="4" id="KW-0969">Cilium</keyword>
<reference evidence="4" key="1">
    <citation type="submission" date="2022-07" db="EMBL/GenBank/DDBJ databases">
        <title>Marinobacter iranensis a new bacterium isolate from a hipersaline lake in Iran.</title>
        <authorList>
            <person name="Mohammad A.M.A."/>
            <person name="Cristina S.-P."/>
            <person name="Antonio V."/>
        </authorList>
    </citation>
    <scope>NUCLEOTIDE SEQUENCE</scope>
    <source>
        <strain evidence="4">71-i</strain>
    </source>
</reference>
<sequence length="156" mass="17534">MATIDELKDLLSQDIRQLETLADILYQEKDCLSTSDIRKLEALTGEKNTLLEQIRERAKLKIRLLVNMGFRPESGAPSRFIRSAGLADVHALWEDADKRLKACQELNHTNSRVVSHLQKRLSRLTDIFRGVAGHQKLYGAQGEQKAVSHSTILASA</sequence>
<dbReference type="Proteomes" id="UP001143391">
    <property type="component" value="Unassembled WGS sequence"/>
</dbReference>
<evidence type="ECO:0000256" key="2">
    <source>
        <dbReference type="ARBA" id="ARBA00007703"/>
    </source>
</evidence>
<dbReference type="Gene3D" id="1.20.58.300">
    <property type="entry name" value="FlgN-like"/>
    <property type="match status" value="1"/>
</dbReference>
<proteinExistence type="inferred from homology"/>
<keyword evidence="5" id="KW-1185">Reference proteome</keyword>
<keyword evidence="4" id="KW-0282">Flagellum</keyword>
<dbReference type="InterPro" id="IPR007809">
    <property type="entry name" value="FlgN-like"/>
</dbReference>
<evidence type="ECO:0000256" key="3">
    <source>
        <dbReference type="ARBA" id="ARBA00022795"/>
    </source>
</evidence>
<evidence type="ECO:0000313" key="4">
    <source>
        <dbReference type="EMBL" id="MDF0750598.1"/>
    </source>
</evidence>
<keyword evidence="4" id="KW-0966">Cell projection</keyword>
<gene>
    <name evidence="4" type="ORF">NLU14_10175</name>
</gene>
<dbReference type="EMBL" id="JANCMW010000005">
    <property type="protein sequence ID" value="MDF0750598.1"/>
    <property type="molecule type" value="Genomic_DNA"/>
</dbReference>
<organism evidence="4 5">
    <name type="scientific">Marinobacter iranensis</name>
    <dbReference type="NCBI Taxonomy" id="2962607"/>
    <lineage>
        <taxon>Bacteria</taxon>
        <taxon>Pseudomonadati</taxon>
        <taxon>Pseudomonadota</taxon>
        <taxon>Gammaproteobacteria</taxon>
        <taxon>Pseudomonadales</taxon>
        <taxon>Marinobacteraceae</taxon>
        <taxon>Marinobacter</taxon>
    </lineage>
</organism>
<comment type="function">
    <text evidence="1">Required for the efficient initiation of filament assembly.</text>
</comment>
<dbReference type="InterPro" id="IPR036679">
    <property type="entry name" value="FlgN-like_sf"/>
</dbReference>
<accession>A0ABT5YA87</accession>
<name>A0ABT5YA87_9GAMM</name>
<protein>
    <submittedName>
        <fullName evidence="4">Flagellar protein FlgN</fullName>
    </submittedName>
</protein>
<comment type="caution">
    <text evidence="4">The sequence shown here is derived from an EMBL/GenBank/DDBJ whole genome shotgun (WGS) entry which is preliminary data.</text>
</comment>
<comment type="similarity">
    <text evidence="2">Belongs to the FlgN family.</text>
</comment>
<dbReference type="SUPFAM" id="SSF140566">
    <property type="entry name" value="FlgN-like"/>
    <property type="match status" value="1"/>
</dbReference>